<keyword evidence="3" id="KW-1185">Reference proteome</keyword>
<dbReference type="GeneID" id="3665345"/>
<feature type="transmembrane region" description="Helical" evidence="1">
    <location>
        <begin position="26"/>
        <end position="48"/>
    </location>
</feature>
<reference evidence="2 3" key="2">
    <citation type="journal article" date="2005" name="Science">
        <title>The genome of the African trypanosome Trypanosoma brucei.</title>
        <authorList>
            <person name="Berriman M."/>
            <person name="Ghedin E."/>
            <person name="Hertz-Fowler C."/>
            <person name="Blandin G."/>
            <person name="Renauld H."/>
            <person name="Bartholomeu D.C."/>
            <person name="Lennard N.J."/>
            <person name="Caler E."/>
            <person name="Hamlin N.E."/>
            <person name="Haas B."/>
            <person name="Bohme U."/>
            <person name="Hannick L."/>
            <person name="Aslett M.A."/>
            <person name="Shallom J."/>
            <person name="Marcello L."/>
            <person name="Hou L."/>
            <person name="Wickstead B."/>
            <person name="Alsmark U.C."/>
            <person name="Arrowsmith C."/>
            <person name="Atkin R.J."/>
            <person name="Barron A.J."/>
            <person name="Bringaud F."/>
            <person name="Brooks K."/>
            <person name="Carrington M."/>
            <person name="Cherevach I."/>
            <person name="Chillingworth T.J."/>
            <person name="Churcher C."/>
            <person name="Clark L.N."/>
            <person name="Corton C.H."/>
            <person name="Cronin A."/>
            <person name="Davies R.M."/>
            <person name="Doggett J."/>
            <person name="Djikeng A."/>
            <person name="Feldblyum T."/>
            <person name="Field M.C."/>
            <person name="Fraser A."/>
            <person name="Goodhead I."/>
            <person name="Hance Z."/>
            <person name="Harper D."/>
            <person name="Harris B.R."/>
            <person name="Hauser H."/>
            <person name="Hostetler J."/>
            <person name="Ivens A."/>
            <person name="Jagels K."/>
            <person name="Johnson D."/>
            <person name="Johnson J."/>
            <person name="Jones K."/>
            <person name="Kerhornou A.X."/>
            <person name="Koo H."/>
            <person name="Larke N."/>
            <person name="Landfear S."/>
            <person name="Larkin C."/>
            <person name="Leech V."/>
            <person name="Line A."/>
            <person name="Lord A."/>
            <person name="Macleod A."/>
            <person name="Mooney P.J."/>
            <person name="Moule S."/>
            <person name="Martin D.M."/>
            <person name="Morgan G.W."/>
            <person name="Mungall K."/>
            <person name="Norbertczak H."/>
            <person name="Ormond D."/>
            <person name="Pai G."/>
            <person name="Peacock C.S."/>
            <person name="Peterson J."/>
            <person name="Quail M.A."/>
            <person name="Rabbinowitsch E."/>
            <person name="Rajandream M.A."/>
            <person name="Reitter C."/>
            <person name="Salzberg S.L."/>
            <person name="Sanders M."/>
            <person name="Schobel S."/>
            <person name="Sharp S."/>
            <person name="Simmonds M."/>
            <person name="Simpson A.J."/>
            <person name="Tallon L."/>
            <person name="Turner C.M."/>
            <person name="Tait A."/>
            <person name="Tivey A.R."/>
            <person name="Van Aken S."/>
            <person name="Walker D."/>
            <person name="Wanless D."/>
            <person name="Wang S."/>
            <person name="White B."/>
            <person name="White O."/>
            <person name="Whitehead S."/>
            <person name="Woodward J."/>
            <person name="Wortman J."/>
            <person name="Adams M.D."/>
            <person name="Embley T.M."/>
            <person name="Gull K."/>
            <person name="Ullu E."/>
            <person name="Barry J.D."/>
            <person name="Fairlamb A.H."/>
            <person name="Opperdoes F."/>
            <person name="Barrell B.G."/>
            <person name="Donelson J.E."/>
            <person name="Hall N."/>
            <person name="Fraser C.M."/>
            <person name="Melville S.E."/>
            <person name="El-Sayed N.M."/>
        </authorList>
    </citation>
    <scope>NUCLEOTIDE SEQUENCE [LARGE SCALE GENOMIC DNA]</scope>
    <source>
        <strain evidence="2 3">927/4 GUTat10.1</strain>
    </source>
</reference>
<dbReference type="eggNOG" id="ENOG502S0BV">
    <property type="taxonomic scope" value="Eukaryota"/>
</dbReference>
<dbReference type="KEGG" id="tbr:Tb11.01.6290"/>
<keyword evidence="1" id="KW-0812">Transmembrane</keyword>
<dbReference type="PaxDb" id="5691-EAN80413"/>
<name>Q381W8_TRYB2</name>
<feature type="transmembrane region" description="Helical" evidence="1">
    <location>
        <begin position="135"/>
        <end position="153"/>
    </location>
</feature>
<evidence type="ECO:0000313" key="2">
    <source>
        <dbReference type="EMBL" id="EAN80413.1"/>
    </source>
</evidence>
<gene>
    <name evidence="2" type="ORF">Tb11.01.6290</name>
</gene>
<protein>
    <submittedName>
        <fullName evidence="2">Uncharacterized protein</fullName>
    </submittedName>
</protein>
<reference evidence="2 3" key="1">
    <citation type="journal article" date="2005" name="Science">
        <title>Comparative genomics of trypanosomatid parasitic protozoa.</title>
        <authorList>
            <person name="El-Sayed N.M."/>
            <person name="Myler P.J."/>
            <person name="Blandin G."/>
            <person name="Berriman M."/>
            <person name="Crabtree J."/>
            <person name="Aggarwal G."/>
            <person name="Caler E."/>
            <person name="Renauld H."/>
            <person name="Worthey E.A."/>
            <person name="Hertz-Fowler C."/>
            <person name="Ghedin E."/>
            <person name="Peacock C."/>
            <person name="Bartholomeu D.C."/>
            <person name="Haas B.J."/>
            <person name="Tran A.N."/>
            <person name="Wortman J.R."/>
            <person name="Alsmark U.C."/>
            <person name="Angiuoli S."/>
            <person name="Anupama A."/>
            <person name="Badger J."/>
            <person name="Bringaud F."/>
            <person name="Cadag E."/>
            <person name="Carlton J.M."/>
            <person name="Cerqueira G.C."/>
            <person name="Creasy T."/>
            <person name="Delcher A.L."/>
            <person name="Djikeng A."/>
            <person name="Embley T.M."/>
            <person name="Hauser C."/>
            <person name="Ivens A.C."/>
            <person name="Kummerfeld S.K."/>
            <person name="Pereira-Leal J.B."/>
            <person name="Nilsson D."/>
            <person name="Peterson J."/>
            <person name="Salzberg S.L."/>
            <person name="Shallom J."/>
            <person name="Silva J.C."/>
            <person name="Sundaram J."/>
            <person name="Westenberger S."/>
            <person name="White O."/>
            <person name="Melville S.E."/>
            <person name="Donelson J.E."/>
            <person name="Andersson B."/>
            <person name="Stuart K.D."/>
            <person name="Hall N."/>
        </authorList>
    </citation>
    <scope>NUCLEOTIDE SEQUENCE [LARGE SCALE GENOMIC DNA]</scope>
    <source>
        <strain evidence="2 3">927/4 GUTat10.1</strain>
    </source>
</reference>
<evidence type="ECO:0000313" key="3">
    <source>
        <dbReference type="Proteomes" id="UP000008524"/>
    </source>
</evidence>
<dbReference type="OrthoDB" id="275848at2759"/>
<evidence type="ECO:0000256" key="1">
    <source>
        <dbReference type="SAM" id="Phobius"/>
    </source>
</evidence>
<dbReference type="InParanoid" id="Q381W8"/>
<accession>Q381W8</accession>
<dbReference type="Proteomes" id="UP000008524">
    <property type="component" value="Chromosome 11"/>
</dbReference>
<dbReference type="RefSeq" id="XP_829525.1">
    <property type="nucleotide sequence ID" value="XM_824432.1"/>
</dbReference>
<dbReference type="EMBL" id="CH464491">
    <property type="protein sequence ID" value="EAN80413.1"/>
    <property type="molecule type" value="Genomic_DNA"/>
</dbReference>
<organism evidence="2 3">
    <name type="scientific">Trypanosoma brucei brucei (strain 927/4 GUTat10.1)</name>
    <dbReference type="NCBI Taxonomy" id="185431"/>
    <lineage>
        <taxon>Eukaryota</taxon>
        <taxon>Discoba</taxon>
        <taxon>Euglenozoa</taxon>
        <taxon>Kinetoplastea</taxon>
        <taxon>Metakinetoplastina</taxon>
        <taxon>Trypanosomatida</taxon>
        <taxon>Trypanosomatidae</taxon>
        <taxon>Trypanosoma</taxon>
    </lineage>
</organism>
<dbReference type="AlphaFoldDB" id="Q381W8"/>
<proteinExistence type="predicted"/>
<dbReference type="GO" id="GO:0005737">
    <property type="term" value="C:cytoplasm"/>
    <property type="evidence" value="ECO:0006056"/>
    <property type="project" value="Others"/>
</dbReference>
<keyword evidence="1" id="KW-0472">Membrane</keyword>
<keyword evidence="1" id="KW-1133">Transmembrane helix</keyword>
<sequence>MAHIITVLQVTVSRFWHCWFSPFKQYLYFSFFFCFRFVCFFFCCSTTGHNRNIVYSRPMKWLLRLVGRRGKKKTPIPPKPYVDTASSSKHMSDIRMYDPNDLKHVDPEKPHWQDPRFESRESVPFFDVWGFNRDWSWSLFKLSLLIFVLIFYWEMRSMMCLKDAPPRITSTTTVSPVPDYARDEKATEEELRAAGFAYVGVKKLDHLGLVAEADAQERKK</sequence>